<dbReference type="RefSeq" id="WP_013874499.1">
    <property type="nucleotide sequence ID" value="NC_015656.1"/>
</dbReference>
<dbReference type="KEGG" id="fsy:FsymDg_3303"/>
<name>F8AZW4_9ACTN</name>
<protein>
    <submittedName>
        <fullName evidence="1">Uncharacterized protein</fullName>
    </submittedName>
</protein>
<gene>
    <name evidence="1" type="ordered locus">FsymDg_3303</name>
</gene>
<evidence type="ECO:0000313" key="1">
    <source>
        <dbReference type="EMBL" id="AEH10607.1"/>
    </source>
</evidence>
<evidence type="ECO:0000313" key="2">
    <source>
        <dbReference type="Proteomes" id="UP000001549"/>
    </source>
</evidence>
<reference evidence="1 2" key="1">
    <citation type="submission" date="2011-05" db="EMBL/GenBank/DDBJ databases">
        <title>Complete sequence of chromosome of Frankia symbiont of Datisca glomerata.</title>
        <authorList>
            <consortium name="US DOE Joint Genome Institute"/>
            <person name="Lucas S."/>
            <person name="Han J."/>
            <person name="Lapidus A."/>
            <person name="Cheng J.-F."/>
            <person name="Goodwin L."/>
            <person name="Pitluck S."/>
            <person name="Peters L."/>
            <person name="Mikhailova N."/>
            <person name="Chertkov O."/>
            <person name="Teshima H."/>
            <person name="Han C."/>
            <person name="Tapia R."/>
            <person name="Land M."/>
            <person name="Hauser L."/>
            <person name="Kyrpides N."/>
            <person name="Ivanova N."/>
            <person name="Pagani I."/>
            <person name="Berry A."/>
            <person name="Pawlowski K."/>
            <person name="Persson T."/>
            <person name="Vanden Heuvel B."/>
            <person name="Benson D."/>
            <person name="Woyke T."/>
        </authorList>
    </citation>
    <scope>NUCLEOTIDE SEQUENCE [LARGE SCALE GENOMIC DNA]</scope>
    <source>
        <strain evidence="2">4085684</strain>
    </source>
</reference>
<dbReference type="HOGENOM" id="CLU_2699322_0_0_11"/>
<keyword evidence="2" id="KW-1185">Reference proteome</keyword>
<sequence>MVGVRVKTLIKRIQYRLDLVVDLLGQAGRTMDPEPQKPDRPRPFKACGNPDARQHALKNLKEINRRTNFGGPA</sequence>
<dbReference type="EMBL" id="CP002801">
    <property type="protein sequence ID" value="AEH10607.1"/>
    <property type="molecule type" value="Genomic_DNA"/>
</dbReference>
<organism evidence="1 2">
    <name type="scientific">Candidatus Protofrankia datiscae</name>
    <dbReference type="NCBI Taxonomy" id="2716812"/>
    <lineage>
        <taxon>Bacteria</taxon>
        <taxon>Bacillati</taxon>
        <taxon>Actinomycetota</taxon>
        <taxon>Actinomycetes</taxon>
        <taxon>Frankiales</taxon>
        <taxon>Frankiaceae</taxon>
        <taxon>Protofrankia</taxon>
    </lineage>
</organism>
<proteinExistence type="predicted"/>
<dbReference type="AlphaFoldDB" id="F8AZW4"/>
<dbReference type="Proteomes" id="UP000001549">
    <property type="component" value="Chromosome"/>
</dbReference>
<accession>F8AZW4</accession>